<sequence length="155" mass="17415">MRMGKDRVEVDEEKVKAIREWPTPKNASKVGSFHALASFCRRFIKDFTTIAVPLNDLVKNPIAFERGGTQEKVFKELKGKLTNAPSLILPNFVKTFEIKCDASGLDIGAILMQDGKPLMCFSEKLSGASLNYFTYDKELFALVHALEVWDGQENL</sequence>
<dbReference type="Pfam" id="PF17919">
    <property type="entry name" value="RT_RNaseH_2"/>
    <property type="match status" value="1"/>
</dbReference>
<protein>
    <submittedName>
        <fullName evidence="3">Retrovirus-related Pol polyprotein from transposon 17.6</fullName>
    </submittedName>
</protein>
<dbReference type="PANTHER" id="PTHR35046:SF9">
    <property type="entry name" value="RNA-DIRECTED DNA POLYMERASE"/>
    <property type="match status" value="1"/>
</dbReference>
<organism evidence="3 5">
    <name type="scientific">Cucumis melo var. makuwa</name>
    <name type="common">Oriental melon</name>
    <dbReference type="NCBI Taxonomy" id="1194695"/>
    <lineage>
        <taxon>Eukaryota</taxon>
        <taxon>Viridiplantae</taxon>
        <taxon>Streptophyta</taxon>
        <taxon>Embryophyta</taxon>
        <taxon>Tracheophyta</taxon>
        <taxon>Spermatophyta</taxon>
        <taxon>Magnoliopsida</taxon>
        <taxon>eudicotyledons</taxon>
        <taxon>Gunneridae</taxon>
        <taxon>Pentapetalae</taxon>
        <taxon>rosids</taxon>
        <taxon>fabids</taxon>
        <taxon>Cucurbitales</taxon>
        <taxon>Cucurbitaceae</taxon>
        <taxon>Benincaseae</taxon>
        <taxon>Cucumis</taxon>
    </lineage>
</organism>
<accession>A0A5D3E6R7</accession>
<dbReference type="InterPro" id="IPR043128">
    <property type="entry name" value="Rev_trsase/Diguanyl_cyclase"/>
</dbReference>
<dbReference type="FunFam" id="3.30.70.270:FF:000020">
    <property type="entry name" value="Transposon Tf2-6 polyprotein-like Protein"/>
    <property type="match status" value="1"/>
</dbReference>
<evidence type="ECO:0000259" key="1">
    <source>
        <dbReference type="Pfam" id="PF17919"/>
    </source>
</evidence>
<dbReference type="InterPro" id="IPR043502">
    <property type="entry name" value="DNA/RNA_pol_sf"/>
</dbReference>
<evidence type="ECO:0000313" key="4">
    <source>
        <dbReference type="Proteomes" id="UP000321393"/>
    </source>
</evidence>
<dbReference type="Proteomes" id="UP000321947">
    <property type="component" value="Unassembled WGS sequence"/>
</dbReference>
<comment type="caution">
    <text evidence="3">The sequence shown here is derived from an EMBL/GenBank/DDBJ whole genome shotgun (WGS) entry which is preliminary data.</text>
</comment>
<dbReference type="Proteomes" id="UP000321393">
    <property type="component" value="Unassembled WGS sequence"/>
</dbReference>
<evidence type="ECO:0000313" key="2">
    <source>
        <dbReference type="EMBL" id="KAA0035530.1"/>
    </source>
</evidence>
<dbReference type="EMBL" id="SSTD01000141">
    <property type="protein sequence ID" value="TYK31005.1"/>
    <property type="molecule type" value="Genomic_DNA"/>
</dbReference>
<dbReference type="InterPro" id="IPR041577">
    <property type="entry name" value="RT_RNaseH_2"/>
</dbReference>
<feature type="domain" description="Reverse transcriptase/retrotransposon-derived protein RNase H-like" evidence="1">
    <location>
        <begin position="69"/>
        <end position="149"/>
    </location>
</feature>
<dbReference type="AlphaFoldDB" id="A0A5D3E6R7"/>
<gene>
    <name evidence="3" type="ORF">E5676_scaffold455G002370</name>
    <name evidence="2" type="ORF">E6C27_scaffold285G001960</name>
</gene>
<dbReference type="Gene3D" id="3.30.70.270">
    <property type="match status" value="1"/>
</dbReference>
<dbReference type="OrthoDB" id="1714782at2759"/>
<dbReference type="PANTHER" id="PTHR35046">
    <property type="entry name" value="ZINC KNUCKLE (CCHC-TYPE) FAMILY PROTEIN"/>
    <property type="match status" value="1"/>
</dbReference>
<dbReference type="EMBL" id="SSTE01019907">
    <property type="protein sequence ID" value="KAA0035530.1"/>
    <property type="molecule type" value="Genomic_DNA"/>
</dbReference>
<name>A0A5D3E6R7_CUCMM</name>
<evidence type="ECO:0000313" key="5">
    <source>
        <dbReference type="Proteomes" id="UP000321947"/>
    </source>
</evidence>
<evidence type="ECO:0000313" key="3">
    <source>
        <dbReference type="EMBL" id="TYK31005.1"/>
    </source>
</evidence>
<proteinExistence type="predicted"/>
<dbReference type="SUPFAM" id="SSF56672">
    <property type="entry name" value="DNA/RNA polymerases"/>
    <property type="match status" value="1"/>
</dbReference>
<reference evidence="4 5" key="1">
    <citation type="submission" date="2019-08" db="EMBL/GenBank/DDBJ databases">
        <title>Draft genome sequences of two oriental melons (Cucumis melo L. var makuwa).</title>
        <authorList>
            <person name="Kwon S.-Y."/>
        </authorList>
    </citation>
    <scope>NUCLEOTIDE SEQUENCE [LARGE SCALE GENOMIC DNA]</scope>
    <source>
        <strain evidence="5">cv. Chang Bougi</strain>
        <strain evidence="4">cv. SW 3</strain>
        <tissue evidence="3">Leaf</tissue>
    </source>
</reference>
<dbReference type="STRING" id="1194695.A0A5D3E6R7"/>